<dbReference type="EMBL" id="KV875657">
    <property type="protein sequence ID" value="RZR72289.1"/>
    <property type="molecule type" value="Genomic_DNA"/>
</dbReference>
<reference evidence="2" key="1">
    <citation type="journal article" date="2018" name="Data Brief">
        <title>Genome sequence data from 17 accessions of Ensete ventricosum, a staple food crop for millions in Ethiopia.</title>
        <authorList>
            <person name="Yemataw Z."/>
            <person name="Muzemil S."/>
            <person name="Ambachew D."/>
            <person name="Tripathi L."/>
            <person name="Tesfaye K."/>
            <person name="Chala A."/>
            <person name="Farbos A."/>
            <person name="O'Neill P."/>
            <person name="Moore K."/>
            <person name="Grant M."/>
            <person name="Studholme D.J."/>
        </authorList>
    </citation>
    <scope>NUCLEOTIDE SEQUENCE [LARGE SCALE GENOMIC DNA]</scope>
    <source>
        <tissue evidence="2">Leaf</tissue>
    </source>
</reference>
<name>A0A445MDL1_ENSVE</name>
<feature type="compositionally biased region" description="Basic and acidic residues" evidence="1">
    <location>
        <begin position="49"/>
        <end position="73"/>
    </location>
</feature>
<feature type="compositionally biased region" description="Acidic residues" evidence="1">
    <location>
        <begin position="74"/>
        <end position="83"/>
    </location>
</feature>
<gene>
    <name evidence="2" type="ORF">BHM03_00011945</name>
</gene>
<dbReference type="Proteomes" id="UP000290560">
    <property type="component" value="Unassembled WGS sequence"/>
</dbReference>
<accession>A0A445MDL1</accession>
<proteinExistence type="predicted"/>
<evidence type="ECO:0000313" key="2">
    <source>
        <dbReference type="EMBL" id="RZR72289.1"/>
    </source>
</evidence>
<dbReference type="AlphaFoldDB" id="A0A445MDL1"/>
<feature type="region of interest" description="Disordered" evidence="1">
    <location>
        <begin position="1"/>
        <end position="88"/>
    </location>
</feature>
<evidence type="ECO:0000256" key="1">
    <source>
        <dbReference type="SAM" id="MobiDB-lite"/>
    </source>
</evidence>
<organism evidence="2">
    <name type="scientific">Ensete ventricosum</name>
    <name type="common">Abyssinian banana</name>
    <name type="synonym">Musa ensete</name>
    <dbReference type="NCBI Taxonomy" id="4639"/>
    <lineage>
        <taxon>Eukaryota</taxon>
        <taxon>Viridiplantae</taxon>
        <taxon>Streptophyta</taxon>
        <taxon>Embryophyta</taxon>
        <taxon>Tracheophyta</taxon>
        <taxon>Spermatophyta</taxon>
        <taxon>Magnoliopsida</taxon>
        <taxon>Liliopsida</taxon>
        <taxon>Zingiberales</taxon>
        <taxon>Musaceae</taxon>
        <taxon>Ensete</taxon>
    </lineage>
</organism>
<sequence>MGSTDVAASGWRQRLRRRAKQRLADEVAGDSGGQSMGSDKRQQGWLAAMKKEGNSSVRCDRGQRQREYDRCNDDVDVGGDDDDVKGSDYGITVEMPRIVALIPIDRTLGCSIVEGEGEKGR</sequence>
<protein>
    <submittedName>
        <fullName evidence="2">Uncharacterized protein</fullName>
    </submittedName>
</protein>